<dbReference type="InterPro" id="IPR016039">
    <property type="entry name" value="Thiolase-like"/>
</dbReference>
<accession>F8BRW8</accession>
<evidence type="ECO:0000256" key="3">
    <source>
        <dbReference type="HAMAP-Rule" id="MF_02249"/>
    </source>
</evidence>
<protein>
    <recommendedName>
        <fullName evidence="3">3-oxopimeloyl-[acyl-carrier-protein] synthase</fullName>
        <shortName evidence="3">3-oxopimeloyl-[ACP] synthase</shortName>
        <ecNumber evidence="3">2.3.1.-</ecNumber>
    </recommendedName>
</protein>
<dbReference type="CDD" id="cd00830">
    <property type="entry name" value="KAS_III"/>
    <property type="match status" value="1"/>
</dbReference>
<comment type="similarity">
    <text evidence="3">Belongs to the thiolase-like superfamily. BioZ family.</text>
</comment>
<dbReference type="OrthoDB" id="9815506at2"/>
<dbReference type="HOGENOM" id="CLU_039592_4_2_5"/>
<dbReference type="PANTHER" id="PTHR34069">
    <property type="entry name" value="3-OXOACYL-[ACYL-CARRIER-PROTEIN] SYNTHASE 3"/>
    <property type="match status" value="1"/>
</dbReference>
<comment type="function">
    <text evidence="3">Involved in the formation of the biotin precursor pimeloyl-ACP. Catalyzes the condensation of glutaryl-CoA, an intermediate in lysine degradation, with malonyl-ACP to produce 3-oxopimeloyl-ACP.</text>
</comment>
<dbReference type="Pfam" id="PF08545">
    <property type="entry name" value="ACP_syn_III"/>
    <property type="match status" value="1"/>
</dbReference>
<dbReference type="InterPro" id="IPR013747">
    <property type="entry name" value="ACP_syn_III_C"/>
</dbReference>
<dbReference type="GO" id="GO:0044550">
    <property type="term" value="P:secondary metabolite biosynthetic process"/>
    <property type="evidence" value="ECO:0007669"/>
    <property type="project" value="TreeGrafter"/>
</dbReference>
<evidence type="ECO:0000313" key="7">
    <source>
        <dbReference type="Proteomes" id="UP000007730"/>
    </source>
</evidence>
<dbReference type="GO" id="GO:0004315">
    <property type="term" value="F:3-oxoacyl-[acyl-carrier-protein] synthase activity"/>
    <property type="evidence" value="ECO:0007669"/>
    <property type="project" value="InterPro"/>
</dbReference>
<evidence type="ECO:0000256" key="2">
    <source>
        <dbReference type="ARBA" id="ARBA00023315"/>
    </source>
</evidence>
<feature type="domain" description="Beta-ketoacyl-[acyl-carrier-protein] synthase III C-terminal" evidence="4">
    <location>
        <begin position="238"/>
        <end position="326"/>
    </location>
</feature>
<dbReference type="HAMAP" id="MF_02249">
    <property type="entry name" value="BioZ"/>
    <property type="match status" value="1"/>
</dbReference>
<dbReference type="KEGG" id="ocg:OCA5_c32060"/>
<dbReference type="EC" id="2.3.1.-" evidence="3"/>
<dbReference type="InterPro" id="IPR046403">
    <property type="entry name" value="BioZ"/>
</dbReference>
<dbReference type="eggNOG" id="COG0332">
    <property type="taxonomic scope" value="Bacteria"/>
</dbReference>
<name>F8BRW8_AFIC5</name>
<dbReference type="Proteomes" id="UP000007730">
    <property type="component" value="Chromosome"/>
</dbReference>
<comment type="pathway">
    <text evidence="3">Cofactor biosynthesis; biotin biosynthesis.</text>
</comment>
<dbReference type="EMBL" id="CP002826">
    <property type="protein sequence ID" value="AEI07884.1"/>
    <property type="molecule type" value="Genomic_DNA"/>
</dbReference>
<keyword evidence="3" id="KW-0093">Biotin biosynthesis</keyword>
<keyword evidence="7" id="KW-1185">Reference proteome</keyword>
<evidence type="ECO:0000313" key="6">
    <source>
        <dbReference type="EMBL" id="AEI07884.1"/>
    </source>
</evidence>
<evidence type="ECO:0000259" key="5">
    <source>
        <dbReference type="Pfam" id="PF08545"/>
    </source>
</evidence>
<feature type="active site" evidence="3">
    <location>
        <position position="114"/>
    </location>
</feature>
<gene>
    <name evidence="6" type="primary">fabH2</name>
    <name evidence="3" type="synonym">bioZ</name>
    <name evidence="6" type="ordered locus">OCA5_c32060</name>
</gene>
<sequence length="330" mass="34438">MTMRASRIVGLGHHVPARRVANAELEQELGLSQGWIERRTGIKARRWAAADEAVTDLAIEAASRALAQAKAQIGEIGLVLLATSTPDHLLPPSAPLLAHRLGLSCGAIDLTGACSGFVYAMTFADGVVKSTGQAVLVVAANILSRRINNSDIASAVLFADAAAAVVLAPSARDDVGVLGTSLLSDGSFYDMIAIKAGGTRNPDLSGALAEDRVIRIKDGKVVFEKAIKLMTQSAEEALARANVTAAQIDRFIPHQANARIFDRVAENLAIAPARTLRSIEEFGNSSAATIPLTLSVAAERAPLADGELLLMAAVGAGFTSGAIVFRVSDR</sequence>
<organism evidence="6 7">
    <name type="scientific">Afipia carboxidovorans (strain ATCC 49405 / DSM 1227 / KCTC 32145 / OM5)</name>
    <name type="common">Oligotropha carboxidovorans</name>
    <dbReference type="NCBI Taxonomy" id="504832"/>
    <lineage>
        <taxon>Bacteria</taxon>
        <taxon>Pseudomonadati</taxon>
        <taxon>Pseudomonadota</taxon>
        <taxon>Alphaproteobacteria</taxon>
        <taxon>Hyphomicrobiales</taxon>
        <taxon>Nitrobacteraceae</taxon>
        <taxon>Afipia</taxon>
    </lineage>
</organism>
<feature type="region of interest" description="ACP-binding" evidence="3">
    <location>
        <begin position="255"/>
        <end position="259"/>
    </location>
</feature>
<dbReference type="RefSeq" id="WP_013913392.1">
    <property type="nucleotide sequence ID" value="NC_011386.1"/>
</dbReference>
<keyword evidence="1 3" id="KW-0808">Transferase</keyword>
<dbReference type="Gene3D" id="3.40.47.10">
    <property type="match status" value="1"/>
</dbReference>
<dbReference type="GO" id="GO:0006633">
    <property type="term" value="P:fatty acid biosynthetic process"/>
    <property type="evidence" value="ECO:0007669"/>
    <property type="project" value="InterPro"/>
</dbReference>
<comment type="catalytic activity">
    <reaction evidence="3">
        <text>glutaryl-CoA + malonyl-[ACP] + H(+) = 3-oxo-6-carboxyhexanoyl-[ACP] + CO2 + CoA</text>
        <dbReference type="Rhea" id="RHEA:67904"/>
        <dbReference type="Rhea" id="RHEA-COMP:9623"/>
        <dbReference type="Rhea" id="RHEA-COMP:17387"/>
        <dbReference type="ChEBI" id="CHEBI:15378"/>
        <dbReference type="ChEBI" id="CHEBI:16526"/>
        <dbReference type="ChEBI" id="CHEBI:57287"/>
        <dbReference type="ChEBI" id="CHEBI:57378"/>
        <dbReference type="ChEBI" id="CHEBI:78449"/>
        <dbReference type="ChEBI" id="CHEBI:176519"/>
    </reaction>
</comment>
<dbReference type="UniPathway" id="UPA00078"/>
<feature type="domain" description="Beta-ketoacyl-[acyl-carrier-protein] synthase III N-terminal" evidence="5">
    <location>
        <begin position="108"/>
        <end position="186"/>
    </location>
</feature>
<dbReference type="GO" id="GO:0009102">
    <property type="term" value="P:biotin biosynthetic process"/>
    <property type="evidence" value="ECO:0007669"/>
    <property type="project" value="UniProtKB-UniRule"/>
</dbReference>
<dbReference type="NCBIfam" id="NF004623">
    <property type="entry name" value="PRK05963.1"/>
    <property type="match status" value="1"/>
</dbReference>
<keyword evidence="2 3" id="KW-0012">Acyltransferase</keyword>
<evidence type="ECO:0000259" key="4">
    <source>
        <dbReference type="Pfam" id="PF08541"/>
    </source>
</evidence>
<dbReference type="STRING" id="504832.OCA5_c32060"/>
<reference evidence="6 7" key="1">
    <citation type="journal article" date="2011" name="J. Bacteriol.">
        <title>Complete genome sequences of the chemolithoautotrophic Oligotropha carboxidovorans strains OM4 and OM5.</title>
        <authorList>
            <person name="Volland S."/>
            <person name="Rachinger M."/>
            <person name="Strittmatter A."/>
            <person name="Daniel R."/>
            <person name="Gottschalk G."/>
            <person name="Meyer O."/>
        </authorList>
    </citation>
    <scope>NUCLEOTIDE SEQUENCE [LARGE SCALE GENOMIC DNA]</scope>
    <source>
        <strain evidence="7">ATCC 49405 / DSM 1227 / KCTC 32145 / OM5</strain>
    </source>
</reference>
<comment type="catalytic activity">
    <reaction evidence="3">
        <text>malonyl-[ACP] + an acyl-CoA + H(+) = a 3-oxoacyl-[ACP] + CO2 + CoA</text>
        <dbReference type="Rhea" id="RHEA:44448"/>
        <dbReference type="Rhea" id="RHEA-COMP:9623"/>
        <dbReference type="Rhea" id="RHEA-COMP:9916"/>
        <dbReference type="ChEBI" id="CHEBI:15378"/>
        <dbReference type="ChEBI" id="CHEBI:16526"/>
        <dbReference type="ChEBI" id="CHEBI:57287"/>
        <dbReference type="ChEBI" id="CHEBI:58342"/>
        <dbReference type="ChEBI" id="CHEBI:78449"/>
        <dbReference type="ChEBI" id="CHEBI:78776"/>
    </reaction>
</comment>
<dbReference type="PANTHER" id="PTHR34069:SF2">
    <property type="entry name" value="BETA-KETOACYL-[ACYL-CARRIER-PROTEIN] SYNTHASE III"/>
    <property type="match status" value="1"/>
</dbReference>
<dbReference type="PATRIC" id="fig|504832.7.peg.3371"/>
<dbReference type="NCBIfam" id="NF006829">
    <property type="entry name" value="PRK09352.1"/>
    <property type="match status" value="1"/>
</dbReference>
<feature type="active site" evidence="3">
    <location>
        <position position="254"/>
    </location>
</feature>
<feature type="active site" evidence="3">
    <location>
        <position position="284"/>
    </location>
</feature>
<dbReference type="InterPro" id="IPR013751">
    <property type="entry name" value="ACP_syn_III_N"/>
</dbReference>
<proteinExistence type="inferred from homology"/>
<evidence type="ECO:0000256" key="1">
    <source>
        <dbReference type="ARBA" id="ARBA00022679"/>
    </source>
</evidence>
<dbReference type="SUPFAM" id="SSF53901">
    <property type="entry name" value="Thiolase-like"/>
    <property type="match status" value="1"/>
</dbReference>
<dbReference type="AlphaFoldDB" id="F8BRW8"/>
<dbReference type="Pfam" id="PF08541">
    <property type="entry name" value="ACP_syn_III_C"/>
    <property type="match status" value="1"/>
</dbReference>